<feature type="domain" description="Serine/threonine specific protein phosphatases" evidence="6">
    <location>
        <begin position="14"/>
        <end position="285"/>
    </location>
</feature>
<keyword evidence="4" id="KW-0464">Manganese</keyword>
<dbReference type="Pfam" id="PF00149">
    <property type="entry name" value="Metallophos"/>
    <property type="match status" value="1"/>
</dbReference>
<evidence type="ECO:0000256" key="1">
    <source>
        <dbReference type="ARBA" id="ARBA00013081"/>
    </source>
</evidence>
<accession>A0A9P6H0R7</accession>
<evidence type="ECO:0000256" key="4">
    <source>
        <dbReference type="ARBA" id="ARBA00023211"/>
    </source>
</evidence>
<dbReference type="SUPFAM" id="SSF56300">
    <property type="entry name" value="Metallo-dependent phosphatases"/>
    <property type="match status" value="1"/>
</dbReference>
<keyword evidence="2" id="KW-0479">Metal-binding</keyword>
<evidence type="ECO:0000259" key="6">
    <source>
        <dbReference type="SMART" id="SM00156"/>
    </source>
</evidence>
<dbReference type="GO" id="GO:0004722">
    <property type="term" value="F:protein serine/threonine phosphatase activity"/>
    <property type="evidence" value="ECO:0007669"/>
    <property type="project" value="UniProtKB-EC"/>
</dbReference>
<dbReference type="OrthoDB" id="1930084at2759"/>
<gene>
    <name evidence="7" type="primary">PPP4C</name>
    <name evidence="7" type="ORF">NGRA_1682</name>
</gene>
<proteinExistence type="predicted"/>
<dbReference type="PANTHER" id="PTHR45619">
    <property type="entry name" value="SERINE/THREONINE-PROTEIN PHOSPHATASE PP2A-RELATED"/>
    <property type="match status" value="1"/>
</dbReference>
<dbReference type="SMART" id="SM00156">
    <property type="entry name" value="PP2Ac"/>
    <property type="match status" value="1"/>
</dbReference>
<dbReference type="InterPro" id="IPR029052">
    <property type="entry name" value="Metallo-depent_PP-like"/>
</dbReference>
<comment type="catalytic activity">
    <reaction evidence="5">
        <text>O-phospho-L-threonyl-[protein] + H2O = L-threonyl-[protein] + phosphate</text>
        <dbReference type="Rhea" id="RHEA:47004"/>
        <dbReference type="Rhea" id="RHEA-COMP:11060"/>
        <dbReference type="Rhea" id="RHEA-COMP:11605"/>
        <dbReference type="ChEBI" id="CHEBI:15377"/>
        <dbReference type="ChEBI" id="CHEBI:30013"/>
        <dbReference type="ChEBI" id="CHEBI:43474"/>
        <dbReference type="ChEBI" id="CHEBI:61977"/>
        <dbReference type="EC" id="3.1.3.16"/>
    </reaction>
</comment>
<evidence type="ECO:0000256" key="5">
    <source>
        <dbReference type="ARBA" id="ARBA00048336"/>
    </source>
</evidence>
<name>A0A9P6H0R7_9MICR</name>
<keyword evidence="3" id="KW-0378">Hydrolase</keyword>
<dbReference type="InterPro" id="IPR047129">
    <property type="entry name" value="PPA2-like"/>
</dbReference>
<dbReference type="Gene3D" id="3.60.21.10">
    <property type="match status" value="1"/>
</dbReference>
<protein>
    <recommendedName>
        <fullName evidence="1">protein-serine/threonine phosphatase</fullName>
        <ecNumber evidence="1">3.1.3.16</ecNumber>
    </recommendedName>
</protein>
<organism evidence="7 8">
    <name type="scientific">Nosema granulosis</name>
    <dbReference type="NCBI Taxonomy" id="83296"/>
    <lineage>
        <taxon>Eukaryota</taxon>
        <taxon>Fungi</taxon>
        <taxon>Fungi incertae sedis</taxon>
        <taxon>Microsporidia</taxon>
        <taxon>Nosematidae</taxon>
        <taxon>Nosema</taxon>
    </lineage>
</organism>
<evidence type="ECO:0000256" key="2">
    <source>
        <dbReference type="ARBA" id="ARBA00022723"/>
    </source>
</evidence>
<evidence type="ECO:0000313" key="7">
    <source>
        <dbReference type="EMBL" id="KAF9762905.1"/>
    </source>
</evidence>
<comment type="caution">
    <text evidence="7">The sequence shown here is derived from an EMBL/GenBank/DDBJ whole genome shotgun (WGS) entry which is preliminary data.</text>
</comment>
<dbReference type="EC" id="3.1.3.16" evidence="1"/>
<evidence type="ECO:0000256" key="3">
    <source>
        <dbReference type="ARBA" id="ARBA00022801"/>
    </source>
</evidence>
<dbReference type="GO" id="GO:0046872">
    <property type="term" value="F:metal ion binding"/>
    <property type="evidence" value="ECO:0007669"/>
    <property type="project" value="UniProtKB-KW"/>
</dbReference>
<sequence>MHKYINKILKLHKLSESEIEEICIKAIEILIDEPNLPHLQTPVIVCGDIHGQFPDLVNMLKIDGPPPEKTYIFLGDYVDRGTQSVECFSLLLVYKILHPRNIYLCRGNHEQNEITKMYGFYDEVMQKYGNIRVWRMFCEVFSFLNVGCIVDGRVLCVHGGISPYAITINKMKMIDRFTEIPQKSIYSDIMWSDPHEKKGFSRSQRGTGYYFGPDVTNTFLEINDLLQIVRSHQLVLEGYKFHFPDRNVVTVWGAPNYLGRCNNPGSFLRIDSTLDISDQNLCIYQSATKEEDSRSK</sequence>
<dbReference type="InterPro" id="IPR004843">
    <property type="entry name" value="Calcineurin-like_PHP"/>
</dbReference>
<dbReference type="PRINTS" id="PR00114">
    <property type="entry name" value="STPHPHTASE"/>
</dbReference>
<evidence type="ECO:0000313" key="8">
    <source>
        <dbReference type="Proteomes" id="UP000740883"/>
    </source>
</evidence>
<dbReference type="InterPro" id="IPR006186">
    <property type="entry name" value="Ser/Thr-sp_prot-phosphatase"/>
</dbReference>
<dbReference type="Proteomes" id="UP000740883">
    <property type="component" value="Unassembled WGS sequence"/>
</dbReference>
<dbReference type="AlphaFoldDB" id="A0A9P6H0R7"/>
<reference evidence="7 8" key="1">
    <citation type="journal article" date="2020" name="Genome Biol. Evol.">
        <title>Comparative genomics of strictly vertically transmitted, feminizing microsporidia endosymbionts of amphipod crustaceans.</title>
        <authorList>
            <person name="Cormier A."/>
            <person name="Chebbi M.A."/>
            <person name="Giraud I."/>
            <person name="Wattier R."/>
            <person name="Teixeira M."/>
            <person name="Gilbert C."/>
            <person name="Rigaud T."/>
            <person name="Cordaux R."/>
        </authorList>
    </citation>
    <scope>NUCLEOTIDE SEQUENCE [LARGE SCALE GENOMIC DNA]</scope>
    <source>
        <strain evidence="7 8">Ou3-Ou53</strain>
    </source>
</reference>
<dbReference type="EMBL" id="SBJO01000122">
    <property type="protein sequence ID" value="KAF9762905.1"/>
    <property type="molecule type" value="Genomic_DNA"/>
</dbReference>
<keyword evidence="8" id="KW-1185">Reference proteome</keyword>